<accession>A0ABU2N207</accession>
<gene>
    <name evidence="1" type="ORF">RM445_00215</name>
</gene>
<dbReference type="RefSeq" id="WP_311553846.1">
    <property type="nucleotide sequence ID" value="NZ_JAVREJ010000001.1"/>
</dbReference>
<reference evidence="2" key="1">
    <citation type="submission" date="2023-07" db="EMBL/GenBank/DDBJ databases">
        <title>30 novel species of actinomycetes from the DSMZ collection.</title>
        <authorList>
            <person name="Nouioui I."/>
        </authorList>
    </citation>
    <scope>NUCLEOTIDE SEQUENCE [LARGE SCALE GENOMIC DNA]</scope>
    <source>
        <strain evidence="2">DSM 45834</strain>
    </source>
</reference>
<evidence type="ECO:0000313" key="1">
    <source>
        <dbReference type="EMBL" id="MDT0347946.1"/>
    </source>
</evidence>
<evidence type="ECO:0000313" key="2">
    <source>
        <dbReference type="Proteomes" id="UP001183202"/>
    </source>
</evidence>
<organism evidence="1 2">
    <name type="scientific">Pseudonocardia charpentierae</name>
    <dbReference type="NCBI Taxonomy" id="3075545"/>
    <lineage>
        <taxon>Bacteria</taxon>
        <taxon>Bacillati</taxon>
        <taxon>Actinomycetota</taxon>
        <taxon>Actinomycetes</taxon>
        <taxon>Pseudonocardiales</taxon>
        <taxon>Pseudonocardiaceae</taxon>
        <taxon>Pseudonocardia</taxon>
    </lineage>
</organism>
<dbReference type="Proteomes" id="UP001183202">
    <property type="component" value="Unassembled WGS sequence"/>
</dbReference>
<name>A0ABU2N207_9PSEU</name>
<keyword evidence="2" id="KW-1185">Reference proteome</keyword>
<comment type="caution">
    <text evidence="1">The sequence shown here is derived from an EMBL/GenBank/DDBJ whole genome shotgun (WGS) entry which is preliminary data.</text>
</comment>
<sequence length="189" mass="19193">MSERNTVVRSLHDIGLGAWFGGSLAGAVGINGAAADVAEPKERLQVANAGWNRWTPVNLGAIAAHLVGGAGLLYANKGRVASQKGVGTSTVAKLVLTGAALGASAWSRALGAKLDQYDGVPVQGGTDPAPETPAEVASAQRQLKVLQWVIPALTGGIVVLNALHGEQQRPNQQLPGILQGAAQLTGATD</sequence>
<dbReference type="EMBL" id="JAVREJ010000001">
    <property type="protein sequence ID" value="MDT0347946.1"/>
    <property type="molecule type" value="Genomic_DNA"/>
</dbReference>
<evidence type="ECO:0008006" key="3">
    <source>
        <dbReference type="Google" id="ProtNLM"/>
    </source>
</evidence>
<proteinExistence type="predicted"/>
<protein>
    <recommendedName>
        <fullName evidence="3">ABC-type Mn/Zn transport systems, ATPase component</fullName>
    </recommendedName>
</protein>